<gene>
    <name evidence="3" type="ORF">GLW04_12815</name>
</gene>
<reference evidence="3 4" key="1">
    <citation type="submission" date="2019-11" db="EMBL/GenBank/DDBJ databases">
        <title>Genome sequences of 17 halophilic strains isolated from different environments.</title>
        <authorList>
            <person name="Furrow R.E."/>
        </authorList>
    </citation>
    <scope>NUCLEOTIDE SEQUENCE [LARGE SCALE GENOMIC DNA]</scope>
    <source>
        <strain evidence="3 4">22511_23_Filter</strain>
    </source>
</reference>
<keyword evidence="1" id="KW-0472">Membrane</keyword>
<dbReference type="PANTHER" id="PTHR35342:SF5">
    <property type="entry name" value="TRICARBOXYLIC TRANSPORT PROTEIN"/>
    <property type="match status" value="1"/>
</dbReference>
<feature type="transmembrane region" description="Helical" evidence="1">
    <location>
        <begin position="253"/>
        <end position="277"/>
    </location>
</feature>
<accession>A0A845DTP5</accession>
<feature type="transmembrane region" description="Helical" evidence="1">
    <location>
        <begin position="318"/>
        <end position="341"/>
    </location>
</feature>
<feature type="transmembrane region" description="Helical" evidence="1">
    <location>
        <begin position="58"/>
        <end position="81"/>
    </location>
</feature>
<feature type="transmembrane region" description="Helical" evidence="1">
    <location>
        <begin position="353"/>
        <end position="374"/>
    </location>
</feature>
<evidence type="ECO:0000313" key="4">
    <source>
        <dbReference type="Proteomes" id="UP000460949"/>
    </source>
</evidence>
<dbReference type="Pfam" id="PF01970">
    <property type="entry name" value="TctA"/>
    <property type="match status" value="1"/>
</dbReference>
<keyword evidence="1" id="KW-1133">Transmembrane helix</keyword>
<feature type="transmembrane region" description="Helical" evidence="1">
    <location>
        <begin position="139"/>
        <end position="156"/>
    </location>
</feature>
<dbReference type="EMBL" id="WMET01000003">
    <property type="protein sequence ID" value="MYL20776.1"/>
    <property type="molecule type" value="Genomic_DNA"/>
</dbReference>
<feature type="transmembrane region" description="Helical" evidence="1">
    <location>
        <begin position="12"/>
        <end position="38"/>
    </location>
</feature>
<organism evidence="3 4">
    <name type="scientific">Halobacillus litoralis</name>
    <dbReference type="NCBI Taxonomy" id="45668"/>
    <lineage>
        <taxon>Bacteria</taxon>
        <taxon>Bacillati</taxon>
        <taxon>Bacillota</taxon>
        <taxon>Bacilli</taxon>
        <taxon>Bacillales</taxon>
        <taxon>Bacillaceae</taxon>
        <taxon>Halobacillus</taxon>
    </lineage>
</organism>
<evidence type="ECO:0000256" key="1">
    <source>
        <dbReference type="SAM" id="Phobius"/>
    </source>
</evidence>
<sequence length="504" mass="53408">MDSILLSFESILNIQTILILLAGVVAGIIVGSIPGFTITMGVALTLPFSFSMDPVNGIALMMGVQVGGSAGGLITSCLFGIPGTPSSVATTFDGYPMVKNGEAGKALAIGLWSSFIGTIISGIILIFTAPILAEWALEFGPWEMFALMLFGISAIASLSDGSLIKGLISGMLGILFALVGSDPLTAIPRFTFGMSELMSGFNFLPVLIGLFAFSQLMSDIKRPPAPVPFNEASNVSYPLPKLLKDMWSSGTNVIRSSFIGTLVGILPAAGGSIANILSYDIAKKFSRKSHEFGKGTKEGIIAAESANNSSIGGSFVPMLAFGIPGDAVTAMMLGALLIHGIQPGPLLMENQPVLVYGIFISFFLAAFLMLIVQSLGIKVFLKINNIPQHVLIPVILLLCVLGSFAVNNRMFDVWVLLAFGLIGYWMKANLFPLAPFILGIILGPMIEENLRQAISVSPDLTTFFTRPISAVLLVMAAASLTYGIISSMKQSKPNEYEQENKESA</sequence>
<feature type="transmembrane region" description="Helical" evidence="1">
    <location>
        <begin position="192"/>
        <end position="213"/>
    </location>
</feature>
<feature type="transmembrane region" description="Helical" evidence="1">
    <location>
        <begin position="463"/>
        <end position="485"/>
    </location>
</feature>
<feature type="transmembrane region" description="Helical" evidence="1">
    <location>
        <begin position="386"/>
        <end position="406"/>
    </location>
</feature>
<evidence type="ECO:0000259" key="2">
    <source>
        <dbReference type="Pfam" id="PF01970"/>
    </source>
</evidence>
<feature type="domain" description="DUF112" evidence="2">
    <location>
        <begin position="17"/>
        <end position="438"/>
    </location>
</feature>
<dbReference type="RefSeq" id="WP_160837889.1">
    <property type="nucleotide sequence ID" value="NZ_WMET01000003.1"/>
</dbReference>
<protein>
    <submittedName>
        <fullName evidence="3">Tat pathway signal protein</fullName>
    </submittedName>
</protein>
<dbReference type="AlphaFoldDB" id="A0A845DTP5"/>
<comment type="caution">
    <text evidence="3">The sequence shown here is derived from an EMBL/GenBank/DDBJ whole genome shotgun (WGS) entry which is preliminary data.</text>
</comment>
<feature type="transmembrane region" description="Helical" evidence="1">
    <location>
        <begin position="163"/>
        <end position="180"/>
    </location>
</feature>
<feature type="transmembrane region" description="Helical" evidence="1">
    <location>
        <begin position="106"/>
        <end position="133"/>
    </location>
</feature>
<dbReference type="InterPro" id="IPR002823">
    <property type="entry name" value="DUF112_TM"/>
</dbReference>
<feature type="transmembrane region" description="Helical" evidence="1">
    <location>
        <begin position="413"/>
        <end position="443"/>
    </location>
</feature>
<proteinExistence type="predicted"/>
<keyword evidence="1" id="KW-0812">Transmembrane</keyword>
<dbReference type="PANTHER" id="PTHR35342">
    <property type="entry name" value="TRICARBOXYLIC TRANSPORT PROTEIN"/>
    <property type="match status" value="1"/>
</dbReference>
<evidence type="ECO:0000313" key="3">
    <source>
        <dbReference type="EMBL" id="MYL20776.1"/>
    </source>
</evidence>
<dbReference type="Proteomes" id="UP000460949">
    <property type="component" value="Unassembled WGS sequence"/>
</dbReference>
<name>A0A845DTP5_9BACI</name>